<dbReference type="CDD" id="cd04658">
    <property type="entry name" value="Piwi_piwi-like_Euk"/>
    <property type="match status" value="1"/>
</dbReference>
<dbReference type="InterPro" id="IPR036085">
    <property type="entry name" value="PAZ_dom_sf"/>
</dbReference>
<dbReference type="GO" id="GO:0140965">
    <property type="term" value="P:secondary piRNA processing"/>
    <property type="evidence" value="ECO:0007669"/>
    <property type="project" value="UniProtKB-ARBA"/>
</dbReference>
<dbReference type="InterPro" id="IPR003165">
    <property type="entry name" value="Piwi"/>
</dbReference>
<dbReference type="Pfam" id="PF02171">
    <property type="entry name" value="Piwi"/>
    <property type="match status" value="1"/>
</dbReference>
<accession>A0A5C0B967</accession>
<dbReference type="SUPFAM" id="SSF53098">
    <property type="entry name" value="Ribonuclease H-like"/>
    <property type="match status" value="1"/>
</dbReference>
<dbReference type="GO" id="GO:0003723">
    <property type="term" value="F:RNA binding"/>
    <property type="evidence" value="ECO:0007669"/>
    <property type="project" value="UniProtKB-KW"/>
</dbReference>
<organism evidence="11">
    <name type="scientific">Myzus persicae</name>
    <name type="common">Green peach aphid</name>
    <name type="synonym">Aphis persicae</name>
    <dbReference type="NCBI Taxonomy" id="13164"/>
    <lineage>
        <taxon>Eukaryota</taxon>
        <taxon>Metazoa</taxon>
        <taxon>Ecdysozoa</taxon>
        <taxon>Arthropoda</taxon>
        <taxon>Hexapoda</taxon>
        <taxon>Insecta</taxon>
        <taxon>Pterygota</taxon>
        <taxon>Neoptera</taxon>
        <taxon>Paraneoptera</taxon>
        <taxon>Hemiptera</taxon>
        <taxon>Sternorrhyncha</taxon>
        <taxon>Aphidomorpha</taxon>
        <taxon>Aphidoidea</taxon>
        <taxon>Aphididae</taxon>
        <taxon>Macrosiphini</taxon>
        <taxon>Myzus</taxon>
    </lineage>
</organism>
<evidence type="ECO:0000256" key="4">
    <source>
        <dbReference type="ARBA" id="ARBA00022782"/>
    </source>
</evidence>
<name>A0A5C0B967_MYZPE</name>
<dbReference type="PROSITE" id="PS50821">
    <property type="entry name" value="PAZ"/>
    <property type="match status" value="1"/>
</dbReference>
<evidence type="ECO:0000256" key="8">
    <source>
        <dbReference type="SAM" id="MobiDB-lite"/>
    </source>
</evidence>
<evidence type="ECO:0000259" key="9">
    <source>
        <dbReference type="PROSITE" id="PS50821"/>
    </source>
</evidence>
<feature type="domain" description="PAZ" evidence="9">
    <location>
        <begin position="238"/>
        <end position="352"/>
    </location>
</feature>
<evidence type="ECO:0000259" key="10">
    <source>
        <dbReference type="PROSITE" id="PS50822"/>
    </source>
</evidence>
<dbReference type="OrthoDB" id="445936at2759"/>
<proteinExistence type="evidence at transcript level"/>
<feature type="compositionally biased region" description="Polar residues" evidence="8">
    <location>
        <begin position="1"/>
        <end position="12"/>
    </location>
</feature>
<dbReference type="AlphaFoldDB" id="A0A5C0B967"/>
<evidence type="ECO:0000313" key="11">
    <source>
        <dbReference type="EMBL" id="QEI10607.1"/>
    </source>
</evidence>
<evidence type="ECO:0000256" key="3">
    <source>
        <dbReference type="ARBA" id="ARBA00022490"/>
    </source>
</evidence>
<dbReference type="CDD" id="cd02845">
    <property type="entry name" value="PAZ_piwi_like"/>
    <property type="match status" value="1"/>
</dbReference>
<evidence type="ECO:0000256" key="1">
    <source>
        <dbReference type="ARBA" id="ARBA00004496"/>
    </source>
</evidence>
<evidence type="ECO:0000256" key="6">
    <source>
        <dbReference type="ARBA" id="ARBA00023158"/>
    </source>
</evidence>
<dbReference type="Pfam" id="PF23278">
    <property type="entry name" value="Piwi_N"/>
    <property type="match status" value="1"/>
</dbReference>
<dbReference type="PANTHER" id="PTHR22891">
    <property type="entry name" value="EUKARYOTIC TRANSLATION INITIATION FACTOR 2C"/>
    <property type="match status" value="1"/>
</dbReference>
<dbReference type="GO" id="GO:0030154">
    <property type="term" value="P:cell differentiation"/>
    <property type="evidence" value="ECO:0007669"/>
    <property type="project" value="UniProtKB-KW"/>
</dbReference>
<dbReference type="Pfam" id="PF02170">
    <property type="entry name" value="PAZ"/>
    <property type="match status" value="1"/>
</dbReference>
<feature type="domain" description="Piwi" evidence="10">
    <location>
        <begin position="517"/>
        <end position="813"/>
    </location>
</feature>
<keyword evidence="5" id="KW-0694">RNA-binding</keyword>
<comment type="subcellular location">
    <subcellularLocation>
        <location evidence="1">Cytoplasm</location>
    </subcellularLocation>
</comment>
<dbReference type="SUPFAM" id="SSF101690">
    <property type="entry name" value="PAZ domain"/>
    <property type="match status" value="1"/>
</dbReference>
<dbReference type="EMBL" id="MN257568">
    <property type="protein sequence ID" value="QEI10607.1"/>
    <property type="molecule type" value="mRNA"/>
</dbReference>
<feature type="region of interest" description="Disordered" evidence="8">
    <location>
        <begin position="1"/>
        <end position="67"/>
    </location>
</feature>
<reference evidence="11" key="1">
    <citation type="journal article" date="2019" name="Sci. Rep.">
        <title>Extracellular endonucleases in the midgut of Myzus persicae may limit the efficacy of orally delivered RNAi.</title>
        <authorList>
            <person name="Ghodke A.B."/>
            <person name="Good R.T."/>
            <person name="Golz J."/>
            <person name="Russell D.A."/>
            <person name="Edwards O."/>
            <person name="Robin C."/>
        </authorList>
    </citation>
    <scope>NUCLEOTIDE SEQUENCE</scope>
    <source>
        <strain evidence="11">Bona Vista</strain>
    </source>
</reference>
<dbReference type="GO" id="GO:0005737">
    <property type="term" value="C:cytoplasm"/>
    <property type="evidence" value="ECO:0007669"/>
    <property type="project" value="UniProtKB-SubCell"/>
</dbReference>
<dbReference type="InterPro" id="IPR012337">
    <property type="entry name" value="RNaseH-like_sf"/>
</dbReference>
<comment type="similarity">
    <text evidence="7">Belongs to the argonaute family. Piwi subfamily.</text>
</comment>
<keyword evidence="2" id="KW-0217">Developmental protein</keyword>
<evidence type="ECO:0000256" key="2">
    <source>
        <dbReference type="ARBA" id="ARBA00022473"/>
    </source>
</evidence>
<dbReference type="SMART" id="SM00949">
    <property type="entry name" value="PAZ"/>
    <property type="match status" value="1"/>
</dbReference>
<evidence type="ECO:0000256" key="7">
    <source>
        <dbReference type="ARBA" id="ARBA00038291"/>
    </source>
</evidence>
<sequence length="827" mass="93883">MPGQSGQRQQFRSPPVEEVTSRIGSLKTGDAPMPTGRGLHRVHKPTPEYFRLERPESSKSSVGKQGAGGQPINLISNYFPITTYTDWSLYQYRVDFNPVQDRINIQRGLLSAHKDVLGAYIFDGTMLFSGQKYKPDTLELSSKRNFDDKIVIITIKFTSIIEKGNHASIQVFNLLLRRSLRNLDLALVGRNYYDEKAKINIPQHKLQLWPGYETTIGMYDSGLLLRSEISTKIMREETVLDFLKELASTRFTDPQWMEKFKAGVIGSTVLTRYNNQTYRIDDIDENSNTQSTFRKKDGSSISYVQYYKERYGIHLSSARQPMLVSKKKKSFKIEGDESELVYLIPELCTMTGITENMRKNFNLMKDLAVYTRVGPSKKISQYNNFINRILTTPKSAESLTQWNLTLSNNLVTIPGRVLAQEILQSYEKKYPAGIDADWTKYTRSIPMFTCAEIQHWAIVCPTNVIGRVKPFIQMILDVSRNMGFNLPPPQIYDVVNPKVHEYSITFEKVISAMNPSFILCFVSTTRGDYYSGIKRKLCIERSVPSQVVLTKQIEKANMSVCTKIAIQINCKLGGAPWRVVIPEKDMMIVGFDVCHDKQNINKSYGALVATMNDSHTAYFSCVQPHESGQELSSYFAMSIAKALNKYKSKNNKLPNSIIIYRDGVGDGQLSYVHGTEVDMVKKTCKDFYGGKKIGLAFVIVKKRISSRFFCKDSKFYQNPPPGTVIDSVVTDPSMYDFFLISQHVNTGTVTPTHYNVITDSLSETTKNKITPSIMQQLTYKLTHMYYNWSGTVRVPAPCQLAHKLAFLTAQSLQKPASPGLEDLLYFL</sequence>
<protein>
    <submittedName>
        <fullName evidence="11">Aubergine X1</fullName>
    </submittedName>
</protein>
<dbReference type="PROSITE" id="PS50822">
    <property type="entry name" value="PIWI"/>
    <property type="match status" value="1"/>
</dbReference>
<dbReference type="Gene3D" id="3.40.50.2300">
    <property type="match status" value="1"/>
</dbReference>
<dbReference type="Gene3D" id="2.170.260.10">
    <property type="entry name" value="paz domain"/>
    <property type="match status" value="1"/>
</dbReference>
<dbReference type="FunFam" id="2.170.260.10:FF:000003">
    <property type="entry name" value="Piwi-like RNA-mediated gene silencing 2"/>
    <property type="match status" value="1"/>
</dbReference>
<dbReference type="FunFam" id="3.30.420.10:FF:000014">
    <property type="entry name" value="Piwi-like RNA-mediated gene silencing 1"/>
    <property type="match status" value="1"/>
</dbReference>
<dbReference type="InterPro" id="IPR036397">
    <property type="entry name" value="RNaseH_sf"/>
</dbReference>
<dbReference type="SMART" id="SM00950">
    <property type="entry name" value="Piwi"/>
    <property type="match status" value="1"/>
</dbReference>
<evidence type="ECO:0000256" key="5">
    <source>
        <dbReference type="ARBA" id="ARBA00022884"/>
    </source>
</evidence>
<dbReference type="Gene3D" id="3.30.420.10">
    <property type="entry name" value="Ribonuclease H-like superfamily/Ribonuclease H"/>
    <property type="match status" value="1"/>
</dbReference>
<keyword evidence="3" id="KW-0963">Cytoplasm</keyword>
<keyword evidence="4" id="KW-0221">Differentiation</keyword>
<dbReference type="InterPro" id="IPR003100">
    <property type="entry name" value="PAZ_dom"/>
</dbReference>
<keyword evidence="6" id="KW-0943">RNA-mediated gene silencing</keyword>